<evidence type="ECO:0000259" key="8">
    <source>
        <dbReference type="PROSITE" id="PS50968"/>
    </source>
</evidence>
<dbReference type="Pfam" id="PF02785">
    <property type="entry name" value="Biotin_carb_C"/>
    <property type="match status" value="1"/>
</dbReference>
<dbReference type="SUPFAM" id="SSF56059">
    <property type="entry name" value="Glutathione synthetase ATP-binding domain-like"/>
    <property type="match status" value="1"/>
</dbReference>
<evidence type="ECO:0000256" key="1">
    <source>
        <dbReference type="ARBA" id="ARBA00001953"/>
    </source>
</evidence>
<dbReference type="InterPro" id="IPR005479">
    <property type="entry name" value="CPAse_ATP-bd"/>
</dbReference>
<dbReference type="Gene3D" id="2.40.50.100">
    <property type="match status" value="1"/>
</dbReference>
<keyword evidence="4 7" id="KW-0067">ATP-binding</keyword>
<evidence type="ECO:0000256" key="3">
    <source>
        <dbReference type="ARBA" id="ARBA00022741"/>
    </source>
</evidence>
<evidence type="ECO:0000256" key="7">
    <source>
        <dbReference type="PROSITE-ProRule" id="PRU00409"/>
    </source>
</evidence>
<dbReference type="InterPro" id="IPR016185">
    <property type="entry name" value="PreATP-grasp_dom_sf"/>
</dbReference>
<accession>A0A6J4T6J1</accession>
<dbReference type="Gene3D" id="3.30.700.40">
    <property type="match status" value="1"/>
</dbReference>
<dbReference type="PROSITE" id="PS00188">
    <property type="entry name" value="BIOTIN"/>
    <property type="match status" value="1"/>
</dbReference>
<keyword evidence="5" id="KW-0809">Transit peptide</keyword>
<dbReference type="SMART" id="SM00878">
    <property type="entry name" value="Biotin_carb_C"/>
    <property type="match status" value="1"/>
</dbReference>
<dbReference type="PROSITE" id="PS50979">
    <property type="entry name" value="BC"/>
    <property type="match status" value="1"/>
</dbReference>
<dbReference type="EMBL" id="CADCVW010000093">
    <property type="protein sequence ID" value="CAA9514827.1"/>
    <property type="molecule type" value="Genomic_DNA"/>
</dbReference>
<dbReference type="FunFam" id="3.30.1490.20:FF:000003">
    <property type="entry name" value="acetyl-CoA carboxylase isoform X1"/>
    <property type="match status" value="1"/>
</dbReference>
<dbReference type="CDD" id="cd06850">
    <property type="entry name" value="biotinyl_domain"/>
    <property type="match status" value="1"/>
</dbReference>
<dbReference type="GO" id="GO:0004485">
    <property type="term" value="F:methylcrotonoyl-CoA carboxylase activity"/>
    <property type="evidence" value="ECO:0007669"/>
    <property type="project" value="UniProtKB-EC"/>
</dbReference>
<feature type="domain" description="Biotin carboxylation" evidence="10">
    <location>
        <begin position="1"/>
        <end position="453"/>
    </location>
</feature>
<evidence type="ECO:0000256" key="4">
    <source>
        <dbReference type="ARBA" id="ARBA00022840"/>
    </source>
</evidence>
<dbReference type="SUPFAM" id="SSF52440">
    <property type="entry name" value="PreATP-grasp domain"/>
    <property type="match status" value="1"/>
</dbReference>
<evidence type="ECO:0000313" key="11">
    <source>
        <dbReference type="EMBL" id="CAA9514827.1"/>
    </source>
</evidence>
<dbReference type="Gene3D" id="3.30.470.20">
    <property type="entry name" value="ATP-grasp fold, B domain"/>
    <property type="match status" value="1"/>
</dbReference>
<dbReference type="GO" id="GO:0005524">
    <property type="term" value="F:ATP binding"/>
    <property type="evidence" value="ECO:0007669"/>
    <property type="project" value="UniProtKB-UniRule"/>
</dbReference>
<dbReference type="InterPro" id="IPR000089">
    <property type="entry name" value="Biotin_lipoyl"/>
</dbReference>
<dbReference type="InterPro" id="IPR011053">
    <property type="entry name" value="Single_hybrid_motif"/>
</dbReference>
<dbReference type="AlphaFoldDB" id="A0A6J4T6J1"/>
<proteinExistence type="predicted"/>
<keyword evidence="2 11" id="KW-0436">Ligase</keyword>
<dbReference type="EC" id="6.4.1.4" evidence="11"/>
<evidence type="ECO:0000256" key="6">
    <source>
        <dbReference type="ARBA" id="ARBA00023267"/>
    </source>
</evidence>
<dbReference type="SUPFAM" id="SSF51230">
    <property type="entry name" value="Single hybrid motif"/>
    <property type="match status" value="1"/>
</dbReference>
<feature type="domain" description="Lipoyl-binding" evidence="8">
    <location>
        <begin position="569"/>
        <end position="647"/>
    </location>
</feature>
<dbReference type="GO" id="GO:0046872">
    <property type="term" value="F:metal ion binding"/>
    <property type="evidence" value="ECO:0007669"/>
    <property type="project" value="InterPro"/>
</dbReference>
<dbReference type="PROSITE" id="PS50975">
    <property type="entry name" value="ATP_GRASP"/>
    <property type="match status" value="1"/>
</dbReference>
<feature type="domain" description="ATP-grasp" evidence="9">
    <location>
        <begin position="120"/>
        <end position="322"/>
    </location>
</feature>
<comment type="cofactor">
    <cofactor evidence="1">
        <name>biotin</name>
        <dbReference type="ChEBI" id="CHEBI:57586"/>
    </cofactor>
</comment>
<dbReference type="InterPro" id="IPR011764">
    <property type="entry name" value="Biotin_carboxylation_dom"/>
</dbReference>
<keyword evidence="6" id="KW-0092">Biotin</keyword>
<gene>
    <name evidence="11" type="ORF">AVDCRST_MAG39-2263</name>
</gene>
<keyword evidence="3 7" id="KW-0547">Nucleotide-binding</keyword>
<dbReference type="InterPro" id="IPR050856">
    <property type="entry name" value="Biotin_carboxylase_complex"/>
</dbReference>
<dbReference type="InterPro" id="IPR011761">
    <property type="entry name" value="ATP-grasp"/>
</dbReference>
<dbReference type="InterPro" id="IPR005482">
    <property type="entry name" value="Biotin_COase_C"/>
</dbReference>
<dbReference type="InterPro" id="IPR005481">
    <property type="entry name" value="BC-like_N"/>
</dbReference>
<organism evidence="11">
    <name type="scientific">uncultured Sphingomonadaceae bacterium</name>
    <dbReference type="NCBI Taxonomy" id="169976"/>
    <lineage>
        <taxon>Bacteria</taxon>
        <taxon>Pseudomonadati</taxon>
        <taxon>Pseudomonadota</taxon>
        <taxon>Alphaproteobacteria</taxon>
        <taxon>Sphingomonadales</taxon>
        <taxon>Sphingomonadaceae</taxon>
        <taxon>environmental samples</taxon>
    </lineage>
</organism>
<dbReference type="SUPFAM" id="SSF51246">
    <property type="entry name" value="Rudiment single hybrid motif"/>
    <property type="match status" value="1"/>
</dbReference>
<dbReference type="InterPro" id="IPR001882">
    <property type="entry name" value="Biotin_BS"/>
</dbReference>
<evidence type="ECO:0000256" key="2">
    <source>
        <dbReference type="ARBA" id="ARBA00022598"/>
    </source>
</evidence>
<dbReference type="Pfam" id="PF00364">
    <property type="entry name" value="Biotin_lipoyl"/>
    <property type="match status" value="1"/>
</dbReference>
<dbReference type="Pfam" id="PF00289">
    <property type="entry name" value="Biotin_carb_N"/>
    <property type="match status" value="1"/>
</dbReference>
<evidence type="ECO:0000259" key="9">
    <source>
        <dbReference type="PROSITE" id="PS50975"/>
    </source>
</evidence>
<dbReference type="FunFam" id="3.30.470.20:FF:000028">
    <property type="entry name" value="Methylcrotonoyl-CoA carboxylase subunit alpha, mitochondrial"/>
    <property type="match status" value="1"/>
</dbReference>
<dbReference type="PROSITE" id="PS50968">
    <property type="entry name" value="BIOTINYL_LIPOYL"/>
    <property type="match status" value="1"/>
</dbReference>
<reference evidence="11" key="1">
    <citation type="submission" date="2020-02" db="EMBL/GenBank/DDBJ databases">
        <authorList>
            <person name="Meier V. D."/>
        </authorList>
    </citation>
    <scope>NUCLEOTIDE SEQUENCE</scope>
    <source>
        <strain evidence="11">AVDCRST_MAG39</strain>
    </source>
</reference>
<evidence type="ECO:0000256" key="5">
    <source>
        <dbReference type="ARBA" id="ARBA00022946"/>
    </source>
</evidence>
<dbReference type="PROSITE" id="PS00867">
    <property type="entry name" value="CPSASE_2"/>
    <property type="match status" value="1"/>
</dbReference>
<dbReference type="PANTHER" id="PTHR18866:SF33">
    <property type="entry name" value="METHYLCROTONOYL-COA CARBOXYLASE SUBUNIT ALPHA, MITOCHONDRIAL-RELATED"/>
    <property type="match status" value="1"/>
</dbReference>
<dbReference type="FunFam" id="2.40.50.100:FF:000003">
    <property type="entry name" value="Acetyl-CoA carboxylase biotin carboxyl carrier protein"/>
    <property type="match status" value="1"/>
</dbReference>
<dbReference type="FunFam" id="3.40.50.20:FF:000010">
    <property type="entry name" value="Propionyl-CoA carboxylase subunit alpha"/>
    <property type="match status" value="1"/>
</dbReference>
<evidence type="ECO:0000259" key="10">
    <source>
        <dbReference type="PROSITE" id="PS50979"/>
    </source>
</evidence>
<protein>
    <submittedName>
        <fullName evidence="11">Methylcrotonyl-CoA carboxylase biotin-containing subunit</fullName>
        <ecNumber evidence="11">6.4.1.4</ecNumber>
    </submittedName>
</protein>
<sequence length="650" mass="70041">MIRSLLIANRGEIACRVIRTARRLGVRTVAVYSDADAKALHVRQADKAVHIGPSPARESYLRGEAVIAAAKGAGAEAIHPGYGFLSENADFAQSVLDAGLIWVGPPPVAIRAMGLKDAAKRLMMAAGVPTTPGYLGDDQGAERLRAEADAVGYPVLIKAVAGGGGKGMRRVDRPDDFLDALSSCRREAAAAFGDDRVLLERYLARPRHIEVQVFGDSYGNVVHLFERDCSLQRRHQKVIEEAPAPGMGEEARAAICAAAVRAAKAVDYVGAGTVEFIADASEGLRADRTFFMEMNTRLQVEHPVTEMITGVDLVEWQLRVASGEPLPLRQEDLRIDGHAIEARLYAEDPAKGFLPSVGRLELFRPRSRVQTSIREDFGVEQDDDVSPFYDPMIGKLIVHRPTRTESADYLAEQCAALEIWPVKTNAPFLLRALTHPAFVAGDVTTGFIPEHDADLIPDSQPTSAMLEHGAVALLQTEVLPGFWTKTLRGSLSEQQASADQFTSPWRQAVGLRLNAPPMRTVHLTAAGEQHSVTVSEDWRDSQVRAERYGNGQLVSEDGETILVEAARYGGQSSSAAVDGAILAPMPGRVTAVEVAPGARVAKGQRLVTLEAMKMEHGLVAPFDGMVAELPVAAGAQVSEGTLLARVKRGE</sequence>
<dbReference type="Pfam" id="PF02786">
    <property type="entry name" value="CPSase_L_D2"/>
    <property type="match status" value="1"/>
</dbReference>
<dbReference type="InterPro" id="IPR011054">
    <property type="entry name" value="Rudment_hybrid_motif"/>
</dbReference>
<dbReference type="PANTHER" id="PTHR18866">
    <property type="entry name" value="CARBOXYLASE:PYRUVATE/ACETYL-COA/PROPIONYL-COA CARBOXYLASE"/>
    <property type="match status" value="1"/>
</dbReference>
<name>A0A6J4T6J1_9SPHN</name>